<dbReference type="AlphaFoldDB" id="A0A381ZLZ2"/>
<evidence type="ECO:0000313" key="1">
    <source>
        <dbReference type="EMBL" id="SVA89991.1"/>
    </source>
</evidence>
<name>A0A381ZLZ2_9ZZZZ</name>
<protein>
    <submittedName>
        <fullName evidence="1">Uncharacterized protein</fullName>
    </submittedName>
</protein>
<proteinExistence type="predicted"/>
<dbReference type="EMBL" id="UINC01021757">
    <property type="protein sequence ID" value="SVA89991.1"/>
    <property type="molecule type" value="Genomic_DNA"/>
</dbReference>
<gene>
    <name evidence="1" type="ORF">METZ01_LOCUS142845</name>
</gene>
<sequence length="158" mass="18045">MYLNQEPVSTIASSLFRSSSFVRGILDRVGVPEIPTKENRSKVYKHKYGFLPDVMVGTVFEYNEWAWSARDHGLVKVKDELSIAHMNSLPGFGTPIDYEKREGSKLYDIIVAHKGDFSKTYFPHVKIGGTFSNSLAYDLGKLQHFEEYGVTIERLLEY</sequence>
<reference evidence="1" key="1">
    <citation type="submission" date="2018-05" db="EMBL/GenBank/DDBJ databases">
        <authorList>
            <person name="Lanie J.A."/>
            <person name="Ng W.-L."/>
            <person name="Kazmierczak K.M."/>
            <person name="Andrzejewski T.M."/>
            <person name="Davidsen T.M."/>
            <person name="Wayne K.J."/>
            <person name="Tettelin H."/>
            <person name="Glass J.I."/>
            <person name="Rusch D."/>
            <person name="Podicherti R."/>
            <person name="Tsui H.-C.T."/>
            <person name="Winkler M.E."/>
        </authorList>
    </citation>
    <scope>NUCLEOTIDE SEQUENCE</scope>
</reference>
<accession>A0A381ZLZ2</accession>
<organism evidence="1">
    <name type="scientific">marine metagenome</name>
    <dbReference type="NCBI Taxonomy" id="408172"/>
    <lineage>
        <taxon>unclassified sequences</taxon>
        <taxon>metagenomes</taxon>
        <taxon>ecological metagenomes</taxon>
    </lineage>
</organism>